<dbReference type="Proteomes" id="UP000822688">
    <property type="component" value="Chromosome 9"/>
</dbReference>
<dbReference type="EMBL" id="CM026430">
    <property type="protein sequence ID" value="KAG0561598.1"/>
    <property type="molecule type" value="Genomic_DNA"/>
</dbReference>
<keyword evidence="3" id="KW-1185">Reference proteome</keyword>
<proteinExistence type="predicted"/>
<dbReference type="AlphaFoldDB" id="A0A8T0GV83"/>
<feature type="signal peptide" evidence="1">
    <location>
        <begin position="1"/>
        <end position="23"/>
    </location>
</feature>
<sequence>MHMMSYIKIFSIILSTWVPNLRSTSFNEPNSKPRTHLNMSHNHSELFANPDLHYTPGSPLLFPPKIPQNST</sequence>
<evidence type="ECO:0000313" key="2">
    <source>
        <dbReference type="EMBL" id="KAG0561598.1"/>
    </source>
</evidence>
<accession>A0A8T0GV83</accession>
<gene>
    <name evidence="2" type="ORF">KC19_9G076800</name>
</gene>
<protein>
    <submittedName>
        <fullName evidence="2">Uncharacterized protein</fullName>
    </submittedName>
</protein>
<reference evidence="2" key="1">
    <citation type="submission" date="2020-06" db="EMBL/GenBank/DDBJ databases">
        <title>WGS assembly of Ceratodon purpureus strain R40.</title>
        <authorList>
            <person name="Carey S.B."/>
            <person name="Jenkins J."/>
            <person name="Shu S."/>
            <person name="Lovell J.T."/>
            <person name="Sreedasyam A."/>
            <person name="Maumus F."/>
            <person name="Tiley G.P."/>
            <person name="Fernandez-Pozo N."/>
            <person name="Barry K."/>
            <person name="Chen C."/>
            <person name="Wang M."/>
            <person name="Lipzen A."/>
            <person name="Daum C."/>
            <person name="Saski C.A."/>
            <person name="Payton A.C."/>
            <person name="Mcbreen J.C."/>
            <person name="Conrad R.E."/>
            <person name="Kollar L.M."/>
            <person name="Olsson S."/>
            <person name="Huttunen S."/>
            <person name="Landis J.B."/>
            <person name="Wickett N.J."/>
            <person name="Johnson M.G."/>
            <person name="Rensing S.A."/>
            <person name="Grimwood J."/>
            <person name="Schmutz J."/>
            <person name="Mcdaniel S.F."/>
        </authorList>
    </citation>
    <scope>NUCLEOTIDE SEQUENCE</scope>
    <source>
        <strain evidence="2">R40</strain>
    </source>
</reference>
<feature type="chain" id="PRO_5035750527" evidence="1">
    <location>
        <begin position="24"/>
        <end position="71"/>
    </location>
</feature>
<organism evidence="2 3">
    <name type="scientific">Ceratodon purpureus</name>
    <name type="common">Fire moss</name>
    <name type="synonym">Dicranum purpureum</name>
    <dbReference type="NCBI Taxonomy" id="3225"/>
    <lineage>
        <taxon>Eukaryota</taxon>
        <taxon>Viridiplantae</taxon>
        <taxon>Streptophyta</taxon>
        <taxon>Embryophyta</taxon>
        <taxon>Bryophyta</taxon>
        <taxon>Bryophytina</taxon>
        <taxon>Bryopsida</taxon>
        <taxon>Dicranidae</taxon>
        <taxon>Pseudoditrichales</taxon>
        <taxon>Ditrichaceae</taxon>
        <taxon>Ceratodon</taxon>
    </lineage>
</organism>
<evidence type="ECO:0000256" key="1">
    <source>
        <dbReference type="SAM" id="SignalP"/>
    </source>
</evidence>
<name>A0A8T0GV83_CERPU</name>
<keyword evidence="1" id="KW-0732">Signal</keyword>
<evidence type="ECO:0000313" key="3">
    <source>
        <dbReference type="Proteomes" id="UP000822688"/>
    </source>
</evidence>
<comment type="caution">
    <text evidence="2">The sequence shown here is derived from an EMBL/GenBank/DDBJ whole genome shotgun (WGS) entry which is preliminary data.</text>
</comment>